<dbReference type="AlphaFoldDB" id="A0A9D4LTU2"/>
<evidence type="ECO:0000256" key="1">
    <source>
        <dbReference type="ARBA" id="ARBA00001946"/>
    </source>
</evidence>
<reference evidence="9" key="2">
    <citation type="submission" date="2020-11" db="EMBL/GenBank/DDBJ databases">
        <authorList>
            <person name="McCartney M.A."/>
            <person name="Auch B."/>
            <person name="Kono T."/>
            <person name="Mallez S."/>
            <person name="Becker A."/>
            <person name="Gohl D.M."/>
            <person name="Silverstein K.A.T."/>
            <person name="Koren S."/>
            <person name="Bechman K.B."/>
            <person name="Herman A."/>
            <person name="Abrahante J.E."/>
            <person name="Garbe J."/>
        </authorList>
    </citation>
    <scope>NUCLEOTIDE SEQUENCE</scope>
    <source>
        <strain evidence="9">Duluth1</strain>
        <tissue evidence="9">Whole animal</tissue>
    </source>
</reference>
<dbReference type="InterPro" id="IPR011990">
    <property type="entry name" value="TPR-like_helical_dom_sf"/>
</dbReference>
<dbReference type="InterPro" id="IPR024810">
    <property type="entry name" value="MAB21L/cGLR"/>
</dbReference>
<keyword evidence="3" id="KW-0808">Transferase</keyword>
<dbReference type="EMBL" id="JAIWYP010000002">
    <property type="protein sequence ID" value="KAH3862766.1"/>
    <property type="molecule type" value="Genomic_DNA"/>
</dbReference>
<dbReference type="Proteomes" id="UP000828390">
    <property type="component" value="Unassembled WGS sequence"/>
</dbReference>
<dbReference type="Gene3D" id="1.25.40.10">
    <property type="entry name" value="Tetratricopeptide repeat domain"/>
    <property type="match status" value="1"/>
</dbReference>
<evidence type="ECO:0000256" key="3">
    <source>
        <dbReference type="ARBA" id="ARBA00022679"/>
    </source>
</evidence>
<accession>A0A9D4LTU2</accession>
<feature type="repeat" description="TPR" evidence="7">
    <location>
        <begin position="707"/>
        <end position="740"/>
    </location>
</feature>
<evidence type="ECO:0000256" key="6">
    <source>
        <dbReference type="ARBA" id="ARBA00022842"/>
    </source>
</evidence>
<dbReference type="PANTHER" id="PTHR10656">
    <property type="entry name" value="CELL FATE DETERMINING PROTEIN MAB21-RELATED"/>
    <property type="match status" value="1"/>
</dbReference>
<dbReference type="InterPro" id="IPR019734">
    <property type="entry name" value="TPR_rpt"/>
</dbReference>
<keyword evidence="4" id="KW-0548">Nucleotidyltransferase</keyword>
<evidence type="ECO:0000256" key="7">
    <source>
        <dbReference type="PROSITE-ProRule" id="PRU00339"/>
    </source>
</evidence>
<evidence type="ECO:0000256" key="4">
    <source>
        <dbReference type="ARBA" id="ARBA00022695"/>
    </source>
</evidence>
<comment type="similarity">
    <text evidence="2">Belongs to the mab-21 family.</text>
</comment>
<evidence type="ECO:0000256" key="2">
    <source>
        <dbReference type="ARBA" id="ARBA00008307"/>
    </source>
</evidence>
<dbReference type="Gene3D" id="1.10.1410.40">
    <property type="match status" value="1"/>
</dbReference>
<evidence type="ECO:0000259" key="8">
    <source>
        <dbReference type="Pfam" id="PF20266"/>
    </source>
</evidence>
<comment type="cofactor">
    <cofactor evidence="1">
        <name>Mg(2+)</name>
        <dbReference type="ChEBI" id="CHEBI:18420"/>
    </cofactor>
</comment>
<dbReference type="SMART" id="SM01265">
    <property type="entry name" value="Mab-21"/>
    <property type="match status" value="1"/>
</dbReference>
<reference evidence="9" key="1">
    <citation type="journal article" date="2019" name="bioRxiv">
        <title>The Genome of the Zebra Mussel, Dreissena polymorpha: A Resource for Invasive Species Research.</title>
        <authorList>
            <person name="McCartney M.A."/>
            <person name="Auch B."/>
            <person name="Kono T."/>
            <person name="Mallez S."/>
            <person name="Zhang Y."/>
            <person name="Obille A."/>
            <person name="Becker A."/>
            <person name="Abrahante J.E."/>
            <person name="Garbe J."/>
            <person name="Badalamenti J.P."/>
            <person name="Herman A."/>
            <person name="Mangelson H."/>
            <person name="Liachko I."/>
            <person name="Sullivan S."/>
            <person name="Sone E.D."/>
            <person name="Koren S."/>
            <person name="Silverstein K.A.T."/>
            <person name="Beckman K.B."/>
            <person name="Gohl D.M."/>
        </authorList>
    </citation>
    <scope>NUCLEOTIDE SEQUENCE</scope>
    <source>
        <strain evidence="9">Duluth1</strain>
        <tissue evidence="9">Whole animal</tissue>
    </source>
</reference>
<gene>
    <name evidence="9" type="ORF">DPMN_025740</name>
</gene>
<dbReference type="Pfam" id="PF20266">
    <property type="entry name" value="Mab-21_C"/>
    <property type="match status" value="1"/>
</dbReference>
<keyword evidence="6" id="KW-0460">Magnesium</keyword>
<dbReference type="PROSITE" id="PS50005">
    <property type="entry name" value="TPR"/>
    <property type="match status" value="1"/>
</dbReference>
<sequence length="760" mass="89379">MARNRRGKKKHTSWKEKNVWKTTQDVATNTTDDKEFSDDLSRFLDYVAVNEHVIQFRRKIMLYIAHTMTLTHKACGRNRRTYTFGSQIEGTTTVGMMSDTDFLQCFDTFYLFLDSENPPLQPHDHQIVIRVSTNGCASQFCVLTMIELTTQARLYKKLDPFRDPVDIINFLQRDWTTTNGMIPHTVMFDTLTHNPLILKQAKRHGPAESIRNMDNVNACYCKSLPKQCKFVFERPRPGHWPSEKTLKKAKKYGVFIVPQGPPKSTNICTYDYFDYQWRISTNLTEQLLMFSLETVHLKAYVLTKMIRKELFVPEYRDRLSTFHFKTAFFFAVENTRPDSWREDNLINCVKCILTTLRRFLTRRNCPYFTIENVNLFDGKIERHEFPKLADRLANVINSLRTKIENIQMDNIGKTLNKRTARKNDRSRHCSNNSALCMYVLNICHGDRISFGFKLSKAPINYRKALFENEYTRLQTYYRASLEKYRKSEYSLQNVMSAVASKLAAMYLEEKVEGAEYNHDGMNEVRQRYTQYLESDIIGNHMRYASFLFCNGEFDEACTYFDLIERKIKEDKKSNLIYRLFVTPSESLALQIANQSCELSFKQRHSVFLMFNSDEAMCVPVFLWCEMYRSRIGTFISSGVVLTFDYDFICVQIEPYLYYLQYLTYRELHQEPKQSEALMKLSIFTEIIKSKRLISSIDTRFLACGYFDTSLNMLGHCLELENKLESAWKTYKTSLQLKPKRNAAVLHIIRLLWQVVQSLRT</sequence>
<organism evidence="9 10">
    <name type="scientific">Dreissena polymorpha</name>
    <name type="common">Zebra mussel</name>
    <name type="synonym">Mytilus polymorpha</name>
    <dbReference type="NCBI Taxonomy" id="45954"/>
    <lineage>
        <taxon>Eukaryota</taxon>
        <taxon>Metazoa</taxon>
        <taxon>Spiralia</taxon>
        <taxon>Lophotrochozoa</taxon>
        <taxon>Mollusca</taxon>
        <taxon>Bivalvia</taxon>
        <taxon>Autobranchia</taxon>
        <taxon>Heteroconchia</taxon>
        <taxon>Euheterodonta</taxon>
        <taxon>Imparidentia</taxon>
        <taxon>Neoheterodontei</taxon>
        <taxon>Myida</taxon>
        <taxon>Dreissenoidea</taxon>
        <taxon>Dreissenidae</taxon>
        <taxon>Dreissena</taxon>
    </lineage>
</organism>
<dbReference type="PANTHER" id="PTHR10656:SF42">
    <property type="entry name" value="CYCLIC GMP-AMP SYNTHASE-LIKE PROTEIN-RELATED"/>
    <property type="match status" value="1"/>
</dbReference>
<feature type="domain" description="Mab-21-like HhH/H2TH-like" evidence="8">
    <location>
        <begin position="315"/>
        <end position="392"/>
    </location>
</feature>
<evidence type="ECO:0000256" key="5">
    <source>
        <dbReference type="ARBA" id="ARBA00022723"/>
    </source>
</evidence>
<evidence type="ECO:0000313" key="10">
    <source>
        <dbReference type="Proteomes" id="UP000828390"/>
    </source>
</evidence>
<dbReference type="InterPro" id="IPR046906">
    <property type="entry name" value="Mab-21_HhH/H2TH-like"/>
</dbReference>
<name>A0A9D4LTU2_DREPO</name>
<keyword evidence="7" id="KW-0802">TPR repeat</keyword>
<proteinExistence type="inferred from homology"/>
<comment type="caution">
    <text evidence="9">The sequence shown here is derived from an EMBL/GenBank/DDBJ whole genome shotgun (WGS) entry which is preliminary data.</text>
</comment>
<protein>
    <recommendedName>
        <fullName evidence="8">Mab-21-like HhH/H2TH-like domain-containing protein</fullName>
    </recommendedName>
</protein>
<keyword evidence="10" id="KW-1185">Reference proteome</keyword>
<evidence type="ECO:0000313" key="9">
    <source>
        <dbReference type="EMBL" id="KAH3862766.1"/>
    </source>
</evidence>
<keyword evidence="5" id="KW-0479">Metal-binding</keyword>
<dbReference type="GO" id="GO:0046872">
    <property type="term" value="F:metal ion binding"/>
    <property type="evidence" value="ECO:0007669"/>
    <property type="project" value="UniProtKB-KW"/>
</dbReference>
<dbReference type="GO" id="GO:0016779">
    <property type="term" value="F:nucleotidyltransferase activity"/>
    <property type="evidence" value="ECO:0007669"/>
    <property type="project" value="UniProtKB-KW"/>
</dbReference>